<evidence type="ECO:0000313" key="1">
    <source>
        <dbReference type="EMBL" id="ETO23806.1"/>
    </source>
</evidence>
<gene>
    <name evidence="1" type="ORF">RFI_13369</name>
</gene>
<dbReference type="Proteomes" id="UP000023152">
    <property type="component" value="Unassembled WGS sequence"/>
</dbReference>
<organism evidence="1 2">
    <name type="scientific">Reticulomyxa filosa</name>
    <dbReference type="NCBI Taxonomy" id="46433"/>
    <lineage>
        <taxon>Eukaryota</taxon>
        <taxon>Sar</taxon>
        <taxon>Rhizaria</taxon>
        <taxon>Retaria</taxon>
        <taxon>Foraminifera</taxon>
        <taxon>Monothalamids</taxon>
        <taxon>Reticulomyxidae</taxon>
        <taxon>Reticulomyxa</taxon>
    </lineage>
</organism>
<name>X6NCW3_RETFI</name>
<sequence length="350" mass="40406">MIGYENDLEYDNSLLLDLMLLILTRLKAETKEISPQIAVTASNVALVIMNRFKNSLRISKPVYLSSSNLSHLVSALITQKKHRDVRSRLYNILLMFLTYVTVKGTHVPEQQSDSDTNLDLYDTVVTKKLQIELKITNILLQSRRELITVLLKDSRRDDPYLCSLASLVFTQLLAPPWYHFHATEMIQANAKSSEKWMDALVNTAFLDLIQRCTLFDNHLFNAIASSHHIVHIYQFCDVHLHHFILTHYIFFFCRFNCWMGMVIALASYEGIGKTLVEDGFVLIMKNLKGLKAKIPWNGEDQESKSKCQRYLKVFIPCLQLISALFLSCPNEFRLHYQAHQFLEAVGLNFN</sequence>
<dbReference type="EMBL" id="ASPP01009694">
    <property type="protein sequence ID" value="ETO23806.1"/>
    <property type="molecule type" value="Genomic_DNA"/>
</dbReference>
<proteinExistence type="predicted"/>
<protein>
    <submittedName>
        <fullName evidence="1">Uncharacterized protein</fullName>
    </submittedName>
</protein>
<accession>X6NCW3</accession>
<dbReference type="AlphaFoldDB" id="X6NCW3"/>
<reference evidence="1 2" key="1">
    <citation type="journal article" date="2013" name="Curr. Biol.">
        <title>The Genome of the Foraminiferan Reticulomyxa filosa.</title>
        <authorList>
            <person name="Glockner G."/>
            <person name="Hulsmann N."/>
            <person name="Schleicher M."/>
            <person name="Noegel A.A."/>
            <person name="Eichinger L."/>
            <person name="Gallinger C."/>
            <person name="Pawlowski J."/>
            <person name="Sierra R."/>
            <person name="Euteneuer U."/>
            <person name="Pillet L."/>
            <person name="Moustafa A."/>
            <person name="Platzer M."/>
            <person name="Groth M."/>
            <person name="Szafranski K."/>
            <person name="Schliwa M."/>
        </authorList>
    </citation>
    <scope>NUCLEOTIDE SEQUENCE [LARGE SCALE GENOMIC DNA]</scope>
</reference>
<comment type="caution">
    <text evidence="1">The sequence shown here is derived from an EMBL/GenBank/DDBJ whole genome shotgun (WGS) entry which is preliminary data.</text>
</comment>
<keyword evidence="2" id="KW-1185">Reference proteome</keyword>
<evidence type="ECO:0000313" key="2">
    <source>
        <dbReference type="Proteomes" id="UP000023152"/>
    </source>
</evidence>